<accession>A0A1W1I9Y8</accession>
<organism evidence="2 3">
    <name type="scientific">Nitrospira japonica</name>
    <dbReference type="NCBI Taxonomy" id="1325564"/>
    <lineage>
        <taxon>Bacteria</taxon>
        <taxon>Pseudomonadati</taxon>
        <taxon>Nitrospirota</taxon>
        <taxon>Nitrospiria</taxon>
        <taxon>Nitrospirales</taxon>
        <taxon>Nitrospiraceae</taxon>
        <taxon>Nitrospira</taxon>
    </lineage>
</organism>
<dbReference type="Proteomes" id="UP000192042">
    <property type="component" value="Chromosome I"/>
</dbReference>
<dbReference type="AlphaFoldDB" id="A0A1W1I9Y8"/>
<name>A0A1W1I9Y8_9BACT</name>
<dbReference type="KEGG" id="nja:NSJP_3649"/>
<sequence>MLTAVQAASGSALAVGILVSPGSDRTAARMHPKVSLFSIRAPLVVNHVVQTGEEDCLGRVLGPRKFHNGFRSRPRPKPSDLHLTLRP</sequence>
<evidence type="ECO:0000313" key="2">
    <source>
        <dbReference type="EMBL" id="SLM49816.1"/>
    </source>
</evidence>
<evidence type="ECO:0000313" key="3">
    <source>
        <dbReference type="Proteomes" id="UP000192042"/>
    </source>
</evidence>
<protein>
    <submittedName>
        <fullName evidence="2">Uncharacterized protein</fullName>
    </submittedName>
</protein>
<dbReference type="EMBL" id="LT828648">
    <property type="protein sequence ID" value="SLM49816.1"/>
    <property type="molecule type" value="Genomic_DNA"/>
</dbReference>
<reference evidence="2 3" key="1">
    <citation type="submission" date="2017-03" db="EMBL/GenBank/DDBJ databases">
        <authorList>
            <person name="Afonso C.L."/>
            <person name="Miller P.J."/>
            <person name="Scott M.A."/>
            <person name="Spackman E."/>
            <person name="Goraichik I."/>
            <person name="Dimitrov K.M."/>
            <person name="Suarez D.L."/>
            <person name="Swayne D.E."/>
        </authorList>
    </citation>
    <scope>NUCLEOTIDE SEQUENCE [LARGE SCALE GENOMIC DNA]</scope>
    <source>
        <strain evidence="2">Genome sequencing of Nitrospira japonica strain NJ11</strain>
    </source>
</reference>
<dbReference type="STRING" id="1325564.NSJP_3649"/>
<feature type="compositionally biased region" description="Basic residues" evidence="1">
    <location>
        <begin position="67"/>
        <end position="76"/>
    </location>
</feature>
<keyword evidence="3" id="KW-1185">Reference proteome</keyword>
<feature type="region of interest" description="Disordered" evidence="1">
    <location>
        <begin position="67"/>
        <end position="87"/>
    </location>
</feature>
<proteinExistence type="predicted"/>
<evidence type="ECO:0000256" key="1">
    <source>
        <dbReference type="SAM" id="MobiDB-lite"/>
    </source>
</evidence>
<gene>
    <name evidence="2" type="ORF">NSJP_3649</name>
</gene>